<keyword evidence="4" id="KW-0029">Amino-acid transport</keyword>
<comment type="caution">
    <text evidence="6">The sequence shown here is derived from an EMBL/GenBank/DDBJ whole genome shotgun (WGS) entry which is preliminary data.</text>
</comment>
<dbReference type="Proteomes" id="UP000589716">
    <property type="component" value="Unassembled WGS sequence"/>
</dbReference>
<dbReference type="Gene3D" id="3.40.50.2300">
    <property type="match status" value="2"/>
</dbReference>
<name>A0A853IM95_9BURK</name>
<dbReference type="AlphaFoldDB" id="A0A853IM95"/>
<dbReference type="RefSeq" id="WP_180550184.1">
    <property type="nucleotide sequence ID" value="NZ_JACCKX010000001.1"/>
</dbReference>
<dbReference type="InterPro" id="IPR028082">
    <property type="entry name" value="Peripla_BP_I"/>
</dbReference>
<dbReference type="InterPro" id="IPR000709">
    <property type="entry name" value="Leu_Ile_Val-bd"/>
</dbReference>
<keyword evidence="7" id="KW-1185">Reference proteome</keyword>
<evidence type="ECO:0000313" key="6">
    <source>
        <dbReference type="EMBL" id="NZA01773.1"/>
    </source>
</evidence>
<dbReference type="PANTHER" id="PTHR47235:SF1">
    <property type="entry name" value="BLR6548 PROTEIN"/>
    <property type="match status" value="1"/>
</dbReference>
<organism evidence="6 7">
    <name type="scientific">Ottowia beijingensis</name>
    <dbReference type="NCBI Taxonomy" id="1207057"/>
    <lineage>
        <taxon>Bacteria</taxon>
        <taxon>Pseudomonadati</taxon>
        <taxon>Pseudomonadota</taxon>
        <taxon>Betaproteobacteria</taxon>
        <taxon>Burkholderiales</taxon>
        <taxon>Comamonadaceae</taxon>
        <taxon>Ottowia</taxon>
    </lineage>
</organism>
<evidence type="ECO:0000256" key="1">
    <source>
        <dbReference type="ARBA" id="ARBA00010062"/>
    </source>
</evidence>
<sequence>MNTLPYAAAFRPRSFAVRPAWRRAAAALLLAVGGVAAQAQILIGQTTAVTGPVAASVGETLVGVRLYLDHVNARGGVHGEQIRLITLDDKFEPKLAGENARQLIEEHKVAALFMSRATPHTQAILPHLAKHQIALIAPSTGAMVLHQPVNPLVFNVRSSYQAETEKAVEHLHTLTLQRIAVVHVDDSFGEDCLAGAMKGFDRLKFQPVTVIKADRAKPDYAAIVPELVAAKAQAVIWIGSSVAVSGGVKALRAAGSAAQVVTVSNNASGGFIKQLGDAAHGVIVTQVFPNVRAMGYGINREADALAKAKGDVALSPQMMEGFAGAKVLVEALRRAGPKPTRERIVAALGNMSHYDLGGLELGFGPGDRTGLNFVELSIIGSDGRFRR</sequence>
<dbReference type="EMBL" id="JACCKX010000001">
    <property type="protein sequence ID" value="NZA01773.1"/>
    <property type="molecule type" value="Genomic_DNA"/>
</dbReference>
<reference evidence="6 7" key="1">
    <citation type="submission" date="2020-07" db="EMBL/GenBank/DDBJ databases">
        <authorList>
            <person name="Maaloum M."/>
        </authorList>
    </citation>
    <scope>NUCLEOTIDE SEQUENCE [LARGE SCALE GENOMIC DNA]</scope>
    <source>
        <strain evidence="6 7">GCS-AN-3</strain>
    </source>
</reference>
<proteinExistence type="inferred from homology"/>
<keyword evidence="3" id="KW-0732">Signal</keyword>
<evidence type="ECO:0000256" key="4">
    <source>
        <dbReference type="ARBA" id="ARBA00022970"/>
    </source>
</evidence>
<evidence type="ECO:0000259" key="5">
    <source>
        <dbReference type="Pfam" id="PF13458"/>
    </source>
</evidence>
<dbReference type="PANTHER" id="PTHR47235">
    <property type="entry name" value="BLR6548 PROTEIN"/>
    <property type="match status" value="1"/>
</dbReference>
<dbReference type="Pfam" id="PF13458">
    <property type="entry name" value="Peripla_BP_6"/>
    <property type="match status" value="1"/>
</dbReference>
<protein>
    <submittedName>
        <fullName evidence="6">ABC transporter substrate-binding protein</fullName>
    </submittedName>
</protein>
<evidence type="ECO:0000256" key="3">
    <source>
        <dbReference type="ARBA" id="ARBA00022729"/>
    </source>
</evidence>
<evidence type="ECO:0000256" key="2">
    <source>
        <dbReference type="ARBA" id="ARBA00022448"/>
    </source>
</evidence>
<dbReference type="PRINTS" id="PR00337">
    <property type="entry name" value="LEUILEVALBP"/>
</dbReference>
<feature type="domain" description="Leucine-binding protein" evidence="5">
    <location>
        <begin position="41"/>
        <end position="368"/>
    </location>
</feature>
<dbReference type="SUPFAM" id="SSF53822">
    <property type="entry name" value="Periplasmic binding protein-like I"/>
    <property type="match status" value="1"/>
</dbReference>
<gene>
    <name evidence="6" type="ORF">H0I39_08465</name>
</gene>
<dbReference type="CDD" id="cd06326">
    <property type="entry name" value="PBP1_ABC_ligand_binding-like"/>
    <property type="match status" value="1"/>
</dbReference>
<accession>A0A853IM95</accession>
<dbReference type="InterPro" id="IPR028081">
    <property type="entry name" value="Leu-bd"/>
</dbReference>
<evidence type="ECO:0000313" key="7">
    <source>
        <dbReference type="Proteomes" id="UP000589716"/>
    </source>
</evidence>
<dbReference type="GO" id="GO:0006865">
    <property type="term" value="P:amino acid transport"/>
    <property type="evidence" value="ECO:0007669"/>
    <property type="project" value="UniProtKB-KW"/>
</dbReference>
<keyword evidence="2" id="KW-0813">Transport</keyword>
<comment type="similarity">
    <text evidence="1">Belongs to the leucine-binding protein family.</text>
</comment>